<accession>A0A261Y2M1</accession>
<evidence type="ECO:0000256" key="3">
    <source>
        <dbReference type="PROSITE-ProRule" id="PRU10007"/>
    </source>
</evidence>
<proteinExistence type="inferred from homology"/>
<sequence>MTIETRLFIDGEYIESKSGKTFPLYNPYTEEKVADVSEALAEDVDIAVKAAQMAFPAWSDLSAMDRATLCLKLAELIDRDRDQIARLDAISMGMPVSEYLPCIDGAIGGIKHASGLIHDIHGETSLHTPGFVNISFRQPFGVCAAIIPWNVPIVMFCGKLVPCILAGNTIVIKSSEKAPLSSIHLAGLCAEAGFPPGVVNVITGFGQTAGAPLAEHMDIRKLSFTGSTRTGKVIAAAAAKSNLKNVCVETGGKNPAVIFEDADLDRAVASCARSIQFNAGQICVSDSRVYVHEDIVPAFVKRFKEKFAAVKLGDPTDPETRYGPQADKVQFETVMRYIEKGKEAGGDLVLGGERAHSKGFHIQPTMFVNVPEHAEIIQEEIFGPVVAIQTFKTEEEVIKRCNATQYGLHAAVFTKDVTRALRMVKAFEAGMVTVNCGSTEGPYDLPFGGYKASGLGRENGKMGLESYFEVKSDPVDPDRLQVAESSTLACISKLHLYLQTSKMKTFLTFLATMVATAFATMSTNSCYDNTNVTAHDVNFLYAAIASDLVYTYTIADNSTITFDYGTAALDVHFYVDTPFPVGVNITQAEVLQQLNVLVQCCQVSRYITNCAGSSFINVAYNPPYGFSSVVRYSGTNYTTLGGNATTPANVTGIIITVPGSPEEQQNQRVLGLLVYALQNVVREVGFFDEASTRWGLDVKNWRERKATRDYMAEMTRVSTEGTLFDGLVFVWAMEQAYLDAWRYVGSVLERTGRAEPPDQHAVASFVANWTNPEFVKFVDDLADVVNSYGVRPGSQEWARAEMIWARVLELEEAFWPEEGEETMLKVAV</sequence>
<dbReference type="InterPro" id="IPR016162">
    <property type="entry name" value="Ald_DH_N"/>
</dbReference>
<comment type="caution">
    <text evidence="6">The sequence shown here is derived from an EMBL/GenBank/DDBJ whole genome shotgun (WGS) entry which is preliminary data.</text>
</comment>
<dbReference type="SUPFAM" id="SSF53720">
    <property type="entry name" value="ALDH-like"/>
    <property type="match status" value="1"/>
</dbReference>
<name>A0A261Y2M1_9FUNG</name>
<organism evidence="6 7">
    <name type="scientific">Bifiguratus adelaidae</name>
    <dbReference type="NCBI Taxonomy" id="1938954"/>
    <lineage>
        <taxon>Eukaryota</taxon>
        <taxon>Fungi</taxon>
        <taxon>Fungi incertae sedis</taxon>
        <taxon>Mucoromycota</taxon>
        <taxon>Mucoromycotina</taxon>
        <taxon>Endogonomycetes</taxon>
        <taxon>Endogonales</taxon>
        <taxon>Endogonales incertae sedis</taxon>
        <taxon>Bifiguratus</taxon>
    </lineage>
</organism>
<dbReference type="Proteomes" id="UP000242875">
    <property type="component" value="Unassembled WGS sequence"/>
</dbReference>
<feature type="domain" description="Aldehyde dehydrogenase" evidence="5">
    <location>
        <begin position="13"/>
        <end position="472"/>
    </location>
</feature>
<dbReference type="EMBL" id="MVBO01000028">
    <property type="protein sequence ID" value="OZJ04853.1"/>
    <property type="molecule type" value="Genomic_DNA"/>
</dbReference>
<evidence type="ECO:0000256" key="4">
    <source>
        <dbReference type="RuleBase" id="RU003345"/>
    </source>
</evidence>
<feature type="active site" evidence="3">
    <location>
        <position position="249"/>
    </location>
</feature>
<dbReference type="OrthoDB" id="310895at2759"/>
<reference evidence="6 7" key="1">
    <citation type="journal article" date="2017" name="Mycologia">
        <title>Bifiguratus adelaidae, gen. et sp. nov., a new member of Mucoromycotina in endophytic and soil-dwelling habitats.</title>
        <authorList>
            <person name="Torres-Cruz T.J."/>
            <person name="Billingsley Tobias T.L."/>
            <person name="Almatruk M."/>
            <person name="Hesse C."/>
            <person name="Kuske C.R."/>
            <person name="Desiro A."/>
            <person name="Benucci G.M."/>
            <person name="Bonito G."/>
            <person name="Stajich J.E."/>
            <person name="Dunlap C."/>
            <person name="Arnold A.E."/>
            <person name="Porras-Alfaro A."/>
        </authorList>
    </citation>
    <scope>NUCLEOTIDE SEQUENCE [LARGE SCALE GENOMIC DNA]</scope>
    <source>
        <strain evidence="6 7">AZ0501</strain>
    </source>
</reference>
<dbReference type="FunFam" id="3.40.605.10:FF:000001">
    <property type="entry name" value="Aldehyde dehydrogenase 1"/>
    <property type="match status" value="1"/>
</dbReference>
<evidence type="ECO:0000313" key="7">
    <source>
        <dbReference type="Proteomes" id="UP000242875"/>
    </source>
</evidence>
<dbReference type="InterPro" id="IPR015590">
    <property type="entry name" value="Aldehyde_DH_dom"/>
</dbReference>
<dbReference type="InterPro" id="IPR029510">
    <property type="entry name" value="Ald_DH_CS_GLU"/>
</dbReference>
<keyword evidence="2 4" id="KW-0560">Oxidoreductase</keyword>
<protein>
    <recommendedName>
        <fullName evidence="5">Aldehyde dehydrogenase domain-containing protein</fullName>
    </recommendedName>
</protein>
<dbReference type="CDD" id="cd19357">
    <property type="entry name" value="TenA_E_At3g16990-like"/>
    <property type="match status" value="1"/>
</dbReference>
<dbReference type="Gene3D" id="1.20.910.10">
    <property type="entry name" value="Heme oxygenase-like"/>
    <property type="match status" value="1"/>
</dbReference>
<evidence type="ECO:0000259" key="5">
    <source>
        <dbReference type="Pfam" id="PF00171"/>
    </source>
</evidence>
<evidence type="ECO:0000256" key="1">
    <source>
        <dbReference type="ARBA" id="ARBA00009986"/>
    </source>
</evidence>
<comment type="similarity">
    <text evidence="1 4">Belongs to the aldehyde dehydrogenase family.</text>
</comment>
<gene>
    <name evidence="6" type="ORF">BZG36_02596</name>
</gene>
<dbReference type="PANTHER" id="PTHR11699">
    <property type="entry name" value="ALDEHYDE DEHYDROGENASE-RELATED"/>
    <property type="match status" value="1"/>
</dbReference>
<dbReference type="Gene3D" id="3.40.309.10">
    <property type="entry name" value="Aldehyde Dehydrogenase, Chain A, domain 2"/>
    <property type="match status" value="1"/>
</dbReference>
<evidence type="ECO:0000313" key="6">
    <source>
        <dbReference type="EMBL" id="OZJ04853.1"/>
    </source>
</evidence>
<dbReference type="InterPro" id="IPR016161">
    <property type="entry name" value="Ald_DH/histidinol_DH"/>
</dbReference>
<dbReference type="InterPro" id="IPR016163">
    <property type="entry name" value="Ald_DH_C"/>
</dbReference>
<dbReference type="GO" id="GO:0016620">
    <property type="term" value="F:oxidoreductase activity, acting on the aldehyde or oxo group of donors, NAD or NADP as acceptor"/>
    <property type="evidence" value="ECO:0007669"/>
    <property type="project" value="InterPro"/>
</dbReference>
<keyword evidence="7" id="KW-1185">Reference proteome</keyword>
<dbReference type="AlphaFoldDB" id="A0A261Y2M1"/>
<dbReference type="SUPFAM" id="SSF48613">
    <property type="entry name" value="Heme oxygenase-like"/>
    <property type="match status" value="1"/>
</dbReference>
<evidence type="ECO:0000256" key="2">
    <source>
        <dbReference type="ARBA" id="ARBA00023002"/>
    </source>
</evidence>
<dbReference type="Gene3D" id="3.40.605.10">
    <property type="entry name" value="Aldehyde Dehydrogenase, Chain A, domain 1"/>
    <property type="match status" value="1"/>
</dbReference>
<dbReference type="InterPro" id="IPR016084">
    <property type="entry name" value="Haem_Oase-like_multi-hlx"/>
</dbReference>
<dbReference type="PROSITE" id="PS00687">
    <property type="entry name" value="ALDEHYDE_DEHYDR_GLU"/>
    <property type="match status" value="1"/>
</dbReference>
<dbReference type="FunFam" id="3.40.309.10:FF:000012">
    <property type="entry name" value="Betaine aldehyde dehydrogenase"/>
    <property type="match status" value="1"/>
</dbReference>
<dbReference type="Pfam" id="PF00171">
    <property type="entry name" value="Aldedh"/>
    <property type="match status" value="1"/>
</dbReference>